<evidence type="ECO:0000313" key="1">
    <source>
        <dbReference type="EMBL" id="CAB1441123.1"/>
    </source>
</evidence>
<name>A0A9N7V1Q1_PLEPL</name>
<accession>A0A9N7V1Q1</accession>
<reference evidence="1" key="1">
    <citation type="submission" date="2020-03" db="EMBL/GenBank/DDBJ databases">
        <authorList>
            <person name="Weist P."/>
        </authorList>
    </citation>
    <scope>NUCLEOTIDE SEQUENCE</scope>
</reference>
<dbReference type="EMBL" id="CADEAL010002569">
    <property type="protein sequence ID" value="CAB1441123.1"/>
    <property type="molecule type" value="Genomic_DNA"/>
</dbReference>
<gene>
    <name evidence="1" type="ORF">PLEPLA_LOCUS28908</name>
</gene>
<dbReference type="AlphaFoldDB" id="A0A9N7V1Q1"/>
<proteinExistence type="predicted"/>
<evidence type="ECO:0000313" key="2">
    <source>
        <dbReference type="Proteomes" id="UP001153269"/>
    </source>
</evidence>
<keyword evidence="2" id="KW-1185">Reference proteome</keyword>
<comment type="caution">
    <text evidence="1">The sequence shown here is derived from an EMBL/GenBank/DDBJ whole genome shotgun (WGS) entry which is preliminary data.</text>
</comment>
<dbReference type="Proteomes" id="UP001153269">
    <property type="component" value="Unassembled WGS sequence"/>
</dbReference>
<protein>
    <submittedName>
        <fullName evidence="1">Uncharacterized protein</fullName>
    </submittedName>
</protein>
<sequence length="154" mass="17450">MLLLRQLRLPLLPLRGCPGELGLSQPGSPGNVLSEQHKHVTMRTVRGVSHRQKPASWLFRENRPLRMCKLGSCFGGISPHQSGLKLSELDKWAREWLRPMVPGWPHAVPWQRMTWLRGSSDCGRVISERQNDRTGPQTLSTRLEAVKPIAQAHQ</sequence>
<organism evidence="1 2">
    <name type="scientific">Pleuronectes platessa</name>
    <name type="common">European plaice</name>
    <dbReference type="NCBI Taxonomy" id="8262"/>
    <lineage>
        <taxon>Eukaryota</taxon>
        <taxon>Metazoa</taxon>
        <taxon>Chordata</taxon>
        <taxon>Craniata</taxon>
        <taxon>Vertebrata</taxon>
        <taxon>Euteleostomi</taxon>
        <taxon>Actinopterygii</taxon>
        <taxon>Neopterygii</taxon>
        <taxon>Teleostei</taxon>
        <taxon>Neoteleostei</taxon>
        <taxon>Acanthomorphata</taxon>
        <taxon>Carangaria</taxon>
        <taxon>Pleuronectiformes</taxon>
        <taxon>Pleuronectoidei</taxon>
        <taxon>Pleuronectidae</taxon>
        <taxon>Pleuronectes</taxon>
    </lineage>
</organism>